<reference evidence="1 2" key="1">
    <citation type="journal article" date="2012" name="Environ. Microbiol.">
        <title>The genome of the ammonia-oxidizing Candidatus Nitrososphaera gargensis: insights into metabolic versatility and environmental adaptations.</title>
        <authorList>
            <person name="Spang A."/>
            <person name="Poehlein A."/>
            <person name="Offre P."/>
            <person name="Zumbragel S."/>
            <person name="Haider S."/>
            <person name="Rychlik N."/>
            <person name="Nowka B."/>
            <person name="Schmeisser C."/>
            <person name="Lebedeva E.V."/>
            <person name="Rattei T."/>
            <person name="Bohm C."/>
            <person name="Schmid M."/>
            <person name="Galushko A."/>
            <person name="Hatzenpichler R."/>
            <person name="Weinmaier T."/>
            <person name="Daniel R."/>
            <person name="Schleper C."/>
            <person name="Spieck E."/>
            <person name="Streit W."/>
            <person name="Wagner M."/>
        </authorList>
    </citation>
    <scope>NUCLEOTIDE SEQUENCE [LARGE SCALE GENOMIC DNA]</scope>
    <source>
        <strain evidence="2">Ga9.2</strain>
    </source>
</reference>
<dbReference type="Pfam" id="PF11306">
    <property type="entry name" value="DUF3108"/>
    <property type="match status" value="1"/>
</dbReference>
<dbReference type="EMBL" id="CP002408">
    <property type="protein sequence ID" value="AFU59537.1"/>
    <property type="molecule type" value="Genomic_DNA"/>
</dbReference>
<gene>
    <name evidence="1" type="ordered locus">Ngar_c26150</name>
</gene>
<evidence type="ECO:0008006" key="3">
    <source>
        <dbReference type="Google" id="ProtNLM"/>
    </source>
</evidence>
<name>K0ILK9_NITGG</name>
<dbReference type="BioCyc" id="CNIT1237085:G1324-2615-MONOMER"/>
<dbReference type="Gene3D" id="2.40.360.20">
    <property type="match status" value="1"/>
</dbReference>
<dbReference type="InterPro" id="IPR021457">
    <property type="entry name" value="DUF3108"/>
</dbReference>
<dbReference type="Proteomes" id="UP000008037">
    <property type="component" value="Chromosome"/>
</dbReference>
<dbReference type="KEGG" id="nga:Ngar_c26150"/>
<protein>
    <recommendedName>
        <fullName evidence="3">DUF3108 domain-containing protein</fullName>
    </recommendedName>
</protein>
<proteinExistence type="predicted"/>
<evidence type="ECO:0000313" key="2">
    <source>
        <dbReference type="Proteomes" id="UP000008037"/>
    </source>
</evidence>
<dbReference type="STRING" id="1237085.Ngar_c26150"/>
<accession>K0ILK9</accession>
<dbReference type="InParanoid" id="K0ILK9"/>
<keyword evidence="2" id="KW-1185">Reference proteome</keyword>
<organism evidence="1 2">
    <name type="scientific">Nitrososphaera gargensis (strain Ga9.2)</name>
    <dbReference type="NCBI Taxonomy" id="1237085"/>
    <lineage>
        <taxon>Archaea</taxon>
        <taxon>Nitrososphaerota</taxon>
        <taxon>Nitrososphaeria</taxon>
        <taxon>Nitrososphaerales</taxon>
        <taxon>Nitrososphaeraceae</taxon>
        <taxon>Nitrososphaera</taxon>
    </lineage>
</organism>
<dbReference type="HOGENOM" id="CLU_1227690_0_0_2"/>
<sequence>MTAVFAAVGVGVSVGIIAAGGGFSAPGRPILTPPTAEDIWVVGGNIKDGTALDYSLTAKSEASSLDSAQVSMVFTEAGDDNWNVEFTIVNGTGQTVVENTMTMSKELTREGQLDESFRPYFDPIQSSIFAVREMEYGDSPKYLVVGAPWNQIFYQSSEVIVRVTGEETVQTQAGTFDAFVLSYKLADKTSKIWVVRDMPLPVKAEVYDPEDNLQYRYELVRASGV</sequence>
<evidence type="ECO:0000313" key="1">
    <source>
        <dbReference type="EMBL" id="AFU59537.1"/>
    </source>
</evidence>
<dbReference type="AlphaFoldDB" id="K0ILK9"/>